<feature type="region of interest" description="Disordered" evidence="2">
    <location>
        <begin position="890"/>
        <end position="948"/>
    </location>
</feature>
<dbReference type="InterPro" id="IPR058259">
    <property type="entry name" value="Zn2Cys6-like"/>
</dbReference>
<evidence type="ECO:0000313" key="4">
    <source>
        <dbReference type="EMBL" id="KZT54829.1"/>
    </source>
</evidence>
<feature type="compositionally biased region" description="Polar residues" evidence="2">
    <location>
        <begin position="59"/>
        <end position="74"/>
    </location>
</feature>
<dbReference type="AlphaFoldDB" id="A0A165EGM7"/>
<sequence>MSIPARKKLKATETKTTVRRGAPYKHWQRPTSEVQPPRSSSQTAIPLLSPSQIGLDPSQDISGGHQSRSQSVAQSPARSTSTAAPRSSGPPSSLSLPDIGQFRPNHYPMYERAYIHTVGNPPSFDLRTSPSSRDSSPVPSYSFSAPNALQEDTPPKPAMRGSPGDRRRMIRWQERKMALQERRKAELLASERSARATAAARPAVQRSPQTASKTESSSSLPSNLSQGSVAGRAVIHTAQSLTQTSSDKETSELHRSQSGSAPDDKPQIEQNLPDHGTDNSSDEWLPADGDEGMDDRDGSTSDSEHDSNASRHYRDDLDDLLGDDPIEEEESVAMSDQEEEEDTIEEEEDKNSHDNPDEHDDEWNRRVEEEEEDHEQHLQLIADDLRPGEEHGSQKSGVSTYSEDLMREVEARERAENSLLDLGREGVTVDASAEEFKEYENKLLKLQNAQELIDDLERNPPIPVLQQENLAEAVLASRKRCEWLSTYFKLIKEKRAVAWLQMRGPLASNLINIWTWKLEFDIAVTIECIEDVNTEFGMDWCLLELLRKVERGEEGSPAARFTFDLYSTKYIRMIDRSTRPRPLHPGATLPRVSAWMTLTRFKHMDTLQHRDLYNSPPTQFFAAYMLDTMRYALKWHVSEDLSDWPMLLNGLNAAILTQLRNELANKVVPANPFNDEDLADPDAGGRKVTAEEVYEDILRYTKRRLKIHDKNIAAVHWEHKHRRSRRRIVGNIMPNTLLAPPPALDVDYLPDLETCREVKTTRVSALLSDPFWVYFGVEMCYRCRNRHKIPRQGVHRGCYGYEGAGCVECADNRQPCLRRKSDVKIKNISSKDWQPKRPRASRDDGEQITVLINNTWYNGAASEDTAPPEVWDELDDTLWLDMRAMERAERSRQMTADKAAEQASKAAEKERLATRRAELADQEPRPAHEEAQGGNGGRKRKRASNDEE</sequence>
<feature type="compositionally biased region" description="Basic and acidic residues" evidence="2">
    <location>
        <begin position="906"/>
        <end position="931"/>
    </location>
</feature>
<dbReference type="InParanoid" id="A0A165EGM7"/>
<dbReference type="EMBL" id="KV424006">
    <property type="protein sequence ID" value="KZT54829.1"/>
    <property type="molecule type" value="Genomic_DNA"/>
</dbReference>
<feature type="coiled-coil region" evidence="1">
    <location>
        <begin position="429"/>
        <end position="459"/>
    </location>
</feature>
<feature type="compositionally biased region" description="Low complexity" evidence="2">
    <location>
        <begin position="75"/>
        <end position="97"/>
    </location>
</feature>
<evidence type="ECO:0000259" key="3">
    <source>
        <dbReference type="Pfam" id="PF26625"/>
    </source>
</evidence>
<proteinExistence type="predicted"/>
<dbReference type="Proteomes" id="UP000076842">
    <property type="component" value="Unassembled WGS sequence"/>
</dbReference>
<keyword evidence="5" id="KW-1185">Reference proteome</keyword>
<dbReference type="OrthoDB" id="3412206at2759"/>
<feature type="compositionally biased region" description="Basic and acidic residues" evidence="2">
    <location>
        <begin position="246"/>
        <end position="255"/>
    </location>
</feature>
<name>A0A165EGM7_9BASI</name>
<feature type="compositionally biased region" description="Low complexity" evidence="2">
    <location>
        <begin position="195"/>
        <end position="228"/>
    </location>
</feature>
<reference evidence="4 5" key="1">
    <citation type="journal article" date="2016" name="Mol. Biol. Evol.">
        <title>Comparative Genomics of Early-Diverging Mushroom-Forming Fungi Provides Insights into the Origins of Lignocellulose Decay Capabilities.</title>
        <authorList>
            <person name="Nagy L.G."/>
            <person name="Riley R."/>
            <person name="Tritt A."/>
            <person name="Adam C."/>
            <person name="Daum C."/>
            <person name="Floudas D."/>
            <person name="Sun H."/>
            <person name="Yadav J.S."/>
            <person name="Pangilinan J."/>
            <person name="Larsson K.H."/>
            <person name="Matsuura K."/>
            <person name="Barry K."/>
            <person name="Labutti K."/>
            <person name="Kuo R."/>
            <person name="Ohm R.A."/>
            <person name="Bhattacharya S.S."/>
            <person name="Shirouzu T."/>
            <person name="Yoshinaga Y."/>
            <person name="Martin F.M."/>
            <person name="Grigoriev I.V."/>
            <person name="Hibbett D.S."/>
        </authorList>
    </citation>
    <scope>NUCLEOTIDE SEQUENCE [LARGE SCALE GENOMIC DNA]</scope>
    <source>
        <strain evidence="4 5">HHB12733</strain>
    </source>
</reference>
<feature type="compositionally biased region" description="Basic and acidic residues" evidence="2">
    <location>
        <begin position="350"/>
        <end position="368"/>
    </location>
</feature>
<feature type="compositionally biased region" description="Polar residues" evidence="2">
    <location>
        <begin position="29"/>
        <end position="52"/>
    </location>
</feature>
<feature type="region of interest" description="Disordered" evidence="2">
    <location>
        <begin position="1"/>
        <end position="377"/>
    </location>
</feature>
<feature type="compositionally biased region" description="Basic and acidic residues" evidence="2">
    <location>
        <begin position="163"/>
        <end position="186"/>
    </location>
</feature>
<feature type="region of interest" description="Disordered" evidence="2">
    <location>
        <begin position="384"/>
        <end position="403"/>
    </location>
</feature>
<feature type="compositionally biased region" description="Low complexity" evidence="2">
    <location>
        <begin position="129"/>
        <end position="146"/>
    </location>
</feature>
<feature type="compositionally biased region" description="Basic and acidic residues" evidence="2">
    <location>
        <begin position="295"/>
        <end position="315"/>
    </location>
</feature>
<accession>A0A165EGM7</accession>
<protein>
    <recommendedName>
        <fullName evidence="3">Putative Zn2Cys6 domain-containing protein</fullName>
    </recommendedName>
</protein>
<dbReference type="STRING" id="1353952.A0A165EGM7"/>
<feature type="domain" description="Putative Zn2Cys6" evidence="3">
    <location>
        <begin position="740"/>
        <end position="835"/>
    </location>
</feature>
<evidence type="ECO:0000256" key="1">
    <source>
        <dbReference type="SAM" id="Coils"/>
    </source>
</evidence>
<gene>
    <name evidence="4" type="ORF">CALCODRAFT_510494</name>
</gene>
<feature type="compositionally biased region" description="Basic and acidic residues" evidence="2">
    <location>
        <begin position="384"/>
        <end position="393"/>
    </location>
</feature>
<keyword evidence="1" id="KW-0175">Coiled coil</keyword>
<organism evidence="4 5">
    <name type="scientific">Calocera cornea HHB12733</name>
    <dbReference type="NCBI Taxonomy" id="1353952"/>
    <lineage>
        <taxon>Eukaryota</taxon>
        <taxon>Fungi</taxon>
        <taxon>Dikarya</taxon>
        <taxon>Basidiomycota</taxon>
        <taxon>Agaricomycotina</taxon>
        <taxon>Dacrymycetes</taxon>
        <taxon>Dacrymycetales</taxon>
        <taxon>Dacrymycetaceae</taxon>
        <taxon>Calocera</taxon>
    </lineage>
</organism>
<feature type="compositionally biased region" description="Acidic residues" evidence="2">
    <location>
        <begin position="316"/>
        <end position="349"/>
    </location>
</feature>
<evidence type="ECO:0000256" key="2">
    <source>
        <dbReference type="SAM" id="MobiDB-lite"/>
    </source>
</evidence>
<evidence type="ECO:0000313" key="5">
    <source>
        <dbReference type="Proteomes" id="UP000076842"/>
    </source>
</evidence>
<dbReference type="Pfam" id="PF26625">
    <property type="entry name" value="Zn2Cys6-like"/>
    <property type="match status" value="1"/>
</dbReference>